<dbReference type="GO" id="GO:0006147">
    <property type="term" value="P:guanine catabolic process"/>
    <property type="evidence" value="ECO:0007669"/>
    <property type="project" value="UniProtKB-UniPathway"/>
</dbReference>
<proteinExistence type="predicted"/>
<dbReference type="Gene3D" id="3.20.20.140">
    <property type="entry name" value="Metal-dependent hydrolases"/>
    <property type="match status" value="1"/>
</dbReference>
<dbReference type="Pfam" id="PF01979">
    <property type="entry name" value="Amidohydro_1"/>
    <property type="match status" value="1"/>
</dbReference>
<keyword evidence="2" id="KW-0479">Metal-binding</keyword>
<reference evidence="6 7" key="1">
    <citation type="submission" date="2018-08" db="EMBL/GenBank/DDBJ databases">
        <title>Recombination of ecologically and evolutionarily significant loci maintains genetic cohesion in the Pseudomonas syringae species complex.</title>
        <authorList>
            <person name="Dillon M."/>
            <person name="Thakur S."/>
            <person name="Almeida R.N.D."/>
            <person name="Weir B.S."/>
            <person name="Guttman D.S."/>
        </authorList>
    </citation>
    <scope>NUCLEOTIDE SEQUENCE [LARGE SCALE GENOMIC DNA]</scope>
    <source>
        <strain evidence="6 7">ICMP 4525</strain>
    </source>
</reference>
<feature type="non-terminal residue" evidence="6">
    <location>
        <position position="1"/>
    </location>
</feature>
<keyword evidence="3" id="KW-0378">Hydrolase</keyword>
<accession>A0A3M6HVQ8</accession>
<evidence type="ECO:0000256" key="3">
    <source>
        <dbReference type="ARBA" id="ARBA00022801"/>
    </source>
</evidence>
<dbReference type="EMBL" id="RBVA01000171">
    <property type="protein sequence ID" value="RMW09008.1"/>
    <property type="molecule type" value="Genomic_DNA"/>
</dbReference>
<keyword evidence="4" id="KW-0862">Zinc</keyword>
<comment type="caution">
    <text evidence="6">The sequence shown here is derived from an EMBL/GenBank/DDBJ whole genome shotgun (WGS) entry which is preliminary data.</text>
</comment>
<evidence type="ECO:0000256" key="1">
    <source>
        <dbReference type="ARBA" id="ARBA00001947"/>
    </source>
</evidence>
<dbReference type="SUPFAM" id="SSF51338">
    <property type="entry name" value="Composite domain of metallo-dependent hydrolases"/>
    <property type="match status" value="1"/>
</dbReference>
<sequence length="130" mass="14312">FNLPMAEKHKVNVGLGTDVGGGTSFSILQTLNEAYKVMQMQGARLNPFKSLYLATLGGARALRLEDKVGSLKPGNEADFLVLDYNATPLLSYRLKQAKDIEEILFVLMTIGDDRTVKQTWSGGRLVHDRG</sequence>
<dbReference type="InterPro" id="IPR051607">
    <property type="entry name" value="Metallo-dep_hydrolases"/>
</dbReference>
<dbReference type="InterPro" id="IPR006680">
    <property type="entry name" value="Amidohydro-rel"/>
</dbReference>
<feature type="domain" description="Amidohydrolase-related" evidence="5">
    <location>
        <begin position="3"/>
        <end position="126"/>
    </location>
</feature>
<dbReference type="AlphaFoldDB" id="A0A3M6HVQ8"/>
<dbReference type="GO" id="GO:0008892">
    <property type="term" value="F:guanine deaminase activity"/>
    <property type="evidence" value="ECO:0007669"/>
    <property type="project" value="TreeGrafter"/>
</dbReference>
<name>A0A3M6HVQ8_PSEAJ</name>
<dbReference type="UniPathway" id="UPA00603">
    <property type="reaction ID" value="UER00660"/>
</dbReference>
<dbReference type="InterPro" id="IPR011059">
    <property type="entry name" value="Metal-dep_hydrolase_composite"/>
</dbReference>
<dbReference type="PANTHER" id="PTHR11271">
    <property type="entry name" value="GUANINE DEAMINASE"/>
    <property type="match status" value="1"/>
</dbReference>
<dbReference type="Proteomes" id="UP000271531">
    <property type="component" value="Unassembled WGS sequence"/>
</dbReference>
<evidence type="ECO:0000259" key="5">
    <source>
        <dbReference type="Pfam" id="PF01979"/>
    </source>
</evidence>
<comment type="cofactor">
    <cofactor evidence="1">
        <name>Zn(2+)</name>
        <dbReference type="ChEBI" id="CHEBI:29105"/>
    </cofactor>
</comment>
<protein>
    <submittedName>
        <fullName evidence="6">Guanine deaminase</fullName>
    </submittedName>
</protein>
<dbReference type="Gene3D" id="2.30.40.10">
    <property type="entry name" value="Urease, subunit C, domain 1"/>
    <property type="match status" value="1"/>
</dbReference>
<dbReference type="GO" id="GO:0008270">
    <property type="term" value="F:zinc ion binding"/>
    <property type="evidence" value="ECO:0007669"/>
    <property type="project" value="TreeGrafter"/>
</dbReference>
<evidence type="ECO:0000313" key="6">
    <source>
        <dbReference type="EMBL" id="RMW09008.1"/>
    </source>
</evidence>
<evidence type="ECO:0000256" key="2">
    <source>
        <dbReference type="ARBA" id="ARBA00022723"/>
    </source>
</evidence>
<organism evidence="6 7">
    <name type="scientific">Pseudomonas amygdali pv. tabaci</name>
    <name type="common">Pseudomonas syringae pv. tabaci</name>
    <dbReference type="NCBI Taxonomy" id="322"/>
    <lineage>
        <taxon>Bacteria</taxon>
        <taxon>Pseudomonadati</taxon>
        <taxon>Pseudomonadota</taxon>
        <taxon>Gammaproteobacteria</taxon>
        <taxon>Pseudomonadales</taxon>
        <taxon>Pseudomonadaceae</taxon>
        <taxon>Pseudomonas</taxon>
        <taxon>Pseudomonas amygdali</taxon>
    </lineage>
</organism>
<dbReference type="PANTHER" id="PTHR11271:SF6">
    <property type="entry name" value="GUANINE DEAMINASE"/>
    <property type="match status" value="1"/>
</dbReference>
<evidence type="ECO:0000256" key="4">
    <source>
        <dbReference type="ARBA" id="ARBA00022833"/>
    </source>
</evidence>
<evidence type="ECO:0000313" key="7">
    <source>
        <dbReference type="Proteomes" id="UP000271531"/>
    </source>
</evidence>
<dbReference type="GO" id="GO:0005829">
    <property type="term" value="C:cytosol"/>
    <property type="evidence" value="ECO:0007669"/>
    <property type="project" value="TreeGrafter"/>
</dbReference>
<gene>
    <name evidence="6" type="ORF">ALP03_03713</name>
</gene>